<feature type="domain" description="MHYT" evidence="3">
    <location>
        <begin position="19"/>
        <end position="218"/>
    </location>
</feature>
<feature type="compositionally biased region" description="Low complexity" evidence="1">
    <location>
        <begin position="723"/>
        <end position="734"/>
    </location>
</feature>
<protein>
    <recommendedName>
        <fullName evidence="3">MHYT domain-containing protein</fullName>
    </recommendedName>
</protein>
<dbReference type="PROSITE" id="PS50924">
    <property type="entry name" value="MHYT"/>
    <property type="match status" value="1"/>
</dbReference>
<organism evidence="4 5">
    <name type="scientific">Clonostachys chloroleuca</name>
    <dbReference type="NCBI Taxonomy" id="1926264"/>
    <lineage>
        <taxon>Eukaryota</taxon>
        <taxon>Fungi</taxon>
        <taxon>Dikarya</taxon>
        <taxon>Ascomycota</taxon>
        <taxon>Pezizomycotina</taxon>
        <taxon>Sordariomycetes</taxon>
        <taxon>Hypocreomycetidae</taxon>
        <taxon>Hypocreales</taxon>
        <taxon>Bionectriaceae</taxon>
        <taxon>Clonostachys</taxon>
    </lineage>
</organism>
<evidence type="ECO:0000259" key="3">
    <source>
        <dbReference type="PROSITE" id="PS50924"/>
    </source>
</evidence>
<proteinExistence type="predicted"/>
<dbReference type="EMBL" id="CABFNP030000459">
    <property type="protein sequence ID" value="CAI6022571.1"/>
    <property type="molecule type" value="Genomic_DNA"/>
</dbReference>
<evidence type="ECO:0000313" key="4">
    <source>
        <dbReference type="EMBL" id="CAI6022571.1"/>
    </source>
</evidence>
<keyword evidence="2" id="KW-0472">Membrane</keyword>
<keyword evidence="2" id="KW-0812">Transmembrane</keyword>
<keyword evidence="2" id="KW-1133">Transmembrane helix</keyword>
<feature type="transmembrane region" description="Helical" evidence="2">
    <location>
        <begin position="91"/>
        <end position="116"/>
    </location>
</feature>
<feature type="transmembrane region" description="Helical" evidence="2">
    <location>
        <begin position="20"/>
        <end position="39"/>
    </location>
</feature>
<sequence>MSPDELLDNYEGRVVPRRFIAGFVVLSYTISLLGAGSTLELINRRTGFKGIFNNALLGGAAVTMGGVSIWSMHFVGNKAIYLGNGEQELQITYSTLFTVISFFVPIVVLLISFITIGTSSIVSWIRVSLGGFLCGSAICGMHYLGNASIENYTCRYNIGYIVGSAIIAIAASIIALSAFFIFRSMWANSWWKRLLSALLLAGAVSGMHWCAAFGTQYTLISIKTGSDGEMSQGATAIVVICLAVGACLIIAGLGIFTARKMNQSARRAQKITLGAAVFNKQGMILVDADGLVPSTIITDSFIPTSDKQPLTVGHPYFLWMFQVTRNWASLSRLMKQYAAQKELRMINNVSATEEDGILFRSKFCLAAMKLAERLRGDPSSAGILWDEILPTGRPITSALELQSRTEPTSRISARLRENLHEKAAAFEQQVGQGSLMFLVSRIQDEHDHERLAMAGYRFAEVEHVSGIIASRMQIKSLGVSGKLHQMAEYISQEMQTSAHVRVGFFSIKARVNTSGFDVLVKTSARNTLPSVSLPISRLESWQIAFVSQFKGMSTIDMLQALEEIMISNEREIVFISQLRIGINTLRASIQDPLTDDAILSEEVINLPGGPHDRSTLNTMLIFRIIAPIHSVISHSDYEYIPLSLFKTHQLVQMQESQLAFVQSVHHELGSVLGDVLLGEERHRERIGHSVLGKLRNKSIQTHREVVEGDEEQVLRRKSMRRLSSSSTGSGSASAINMYQSPAGSARSRIGDVQRQDTLHDVDQDPNVAAPSFGGIMVLQEIRINVEESTDQRRQLQDPVSSMTTTSHISASSDIELQSKIDDKTIDIVSYASPGGRSHNTFVDVLFQDTIESQGWKK</sequence>
<gene>
    <name evidence="4" type="ORF">CCHLO57077_00013446</name>
</gene>
<feature type="transmembrane region" description="Helical" evidence="2">
    <location>
        <begin position="234"/>
        <end position="258"/>
    </location>
</feature>
<evidence type="ECO:0000313" key="5">
    <source>
        <dbReference type="Proteomes" id="UP001160390"/>
    </source>
</evidence>
<feature type="transmembrane region" description="Helical" evidence="2">
    <location>
        <begin position="123"/>
        <end position="145"/>
    </location>
</feature>
<feature type="region of interest" description="Disordered" evidence="1">
    <location>
        <begin position="788"/>
        <end position="808"/>
    </location>
</feature>
<feature type="compositionally biased region" description="Polar residues" evidence="1">
    <location>
        <begin position="797"/>
        <end position="808"/>
    </location>
</feature>
<dbReference type="Pfam" id="PF03707">
    <property type="entry name" value="MHYT"/>
    <property type="match status" value="2"/>
</dbReference>
<feature type="region of interest" description="Disordered" evidence="1">
    <location>
        <begin position="715"/>
        <end position="734"/>
    </location>
</feature>
<dbReference type="AlphaFoldDB" id="A0AA35LR18"/>
<feature type="transmembrane region" description="Helical" evidence="2">
    <location>
        <begin position="51"/>
        <end position="71"/>
    </location>
</feature>
<feature type="transmembrane region" description="Helical" evidence="2">
    <location>
        <begin position="157"/>
        <end position="182"/>
    </location>
</feature>
<keyword evidence="5" id="KW-1185">Reference proteome</keyword>
<comment type="caution">
    <text evidence="4">The sequence shown here is derived from an EMBL/GenBank/DDBJ whole genome shotgun (WGS) entry which is preliminary data.</text>
</comment>
<evidence type="ECO:0000256" key="1">
    <source>
        <dbReference type="SAM" id="MobiDB-lite"/>
    </source>
</evidence>
<dbReference type="Proteomes" id="UP001160390">
    <property type="component" value="Unassembled WGS sequence"/>
</dbReference>
<reference evidence="4" key="1">
    <citation type="submission" date="2023-01" db="EMBL/GenBank/DDBJ databases">
        <authorList>
            <person name="Piombo E."/>
        </authorList>
    </citation>
    <scope>NUCLEOTIDE SEQUENCE</scope>
</reference>
<dbReference type="PANTHER" id="PTHR35152:SF1">
    <property type="entry name" value="DOMAIN SIGNALLING PROTEIN, PUTATIVE (AFU_ORTHOLOGUE AFUA_5G11310)-RELATED"/>
    <property type="match status" value="1"/>
</dbReference>
<dbReference type="InterPro" id="IPR005330">
    <property type="entry name" value="MHYT_dom"/>
</dbReference>
<dbReference type="PANTHER" id="PTHR35152">
    <property type="entry name" value="DOMAIN SIGNALLING PROTEIN, PUTATIVE (AFU_ORTHOLOGUE AFUA_5G11310)-RELATED"/>
    <property type="match status" value="1"/>
</dbReference>
<feature type="transmembrane region" description="Helical" evidence="2">
    <location>
        <begin position="194"/>
        <end position="214"/>
    </location>
</feature>
<accession>A0AA35LR18</accession>
<name>A0AA35LR18_9HYPO</name>
<evidence type="ECO:0000256" key="2">
    <source>
        <dbReference type="SAM" id="Phobius"/>
    </source>
</evidence>